<dbReference type="GO" id="GO:0003924">
    <property type="term" value="F:GTPase activity"/>
    <property type="evidence" value="ECO:0007669"/>
    <property type="project" value="InterPro"/>
</dbReference>
<evidence type="ECO:0000313" key="4">
    <source>
        <dbReference type="Proteomes" id="UP000620124"/>
    </source>
</evidence>
<dbReference type="OrthoDB" id="8830751at2759"/>
<reference evidence="3" key="1">
    <citation type="submission" date="2020-05" db="EMBL/GenBank/DDBJ databases">
        <title>Mycena genomes resolve the evolution of fungal bioluminescence.</title>
        <authorList>
            <person name="Tsai I.J."/>
        </authorList>
    </citation>
    <scope>NUCLEOTIDE SEQUENCE</scope>
    <source>
        <strain evidence="3">CCC161011</strain>
    </source>
</reference>
<dbReference type="Proteomes" id="UP000620124">
    <property type="component" value="Unassembled WGS sequence"/>
</dbReference>
<dbReference type="InterPro" id="IPR027417">
    <property type="entry name" value="P-loop_NTPase"/>
</dbReference>
<evidence type="ECO:0000313" key="3">
    <source>
        <dbReference type="EMBL" id="KAF7372365.1"/>
    </source>
</evidence>
<keyword evidence="3" id="KW-0132">Cell division</keyword>
<keyword evidence="1" id="KW-0547">Nucleotide-binding</keyword>
<evidence type="ECO:0000256" key="2">
    <source>
        <dbReference type="ARBA" id="ARBA00023134"/>
    </source>
</evidence>
<dbReference type="Pfam" id="PF00071">
    <property type="entry name" value="Ras"/>
    <property type="match status" value="1"/>
</dbReference>
<dbReference type="PANTHER" id="PTHR24072">
    <property type="entry name" value="RHO FAMILY GTPASE"/>
    <property type="match status" value="1"/>
</dbReference>
<accession>A0A8H6ZAZ0</accession>
<organism evidence="3 4">
    <name type="scientific">Mycena venus</name>
    <dbReference type="NCBI Taxonomy" id="2733690"/>
    <lineage>
        <taxon>Eukaryota</taxon>
        <taxon>Fungi</taxon>
        <taxon>Dikarya</taxon>
        <taxon>Basidiomycota</taxon>
        <taxon>Agaricomycotina</taxon>
        <taxon>Agaricomycetes</taxon>
        <taxon>Agaricomycetidae</taxon>
        <taxon>Agaricales</taxon>
        <taxon>Marasmiineae</taxon>
        <taxon>Mycenaceae</taxon>
        <taxon>Mycena</taxon>
    </lineage>
</organism>
<dbReference type="InterPro" id="IPR003578">
    <property type="entry name" value="Small_GTPase_Rho"/>
</dbReference>
<sequence>MNNVIKCTLVGDSAAEKVLFLSYKRFPTGYVPTVYGGHAGTVMVSEIPHVLCVFDTAGESDYDRFRPLSYP</sequence>
<dbReference type="GO" id="GO:0051301">
    <property type="term" value="P:cell division"/>
    <property type="evidence" value="ECO:0007669"/>
    <property type="project" value="UniProtKB-KW"/>
</dbReference>
<dbReference type="AlphaFoldDB" id="A0A8H6ZAZ0"/>
<protein>
    <submittedName>
        <fullName evidence="3">Cell division control protein 42</fullName>
    </submittedName>
</protein>
<evidence type="ECO:0000256" key="1">
    <source>
        <dbReference type="ARBA" id="ARBA00022741"/>
    </source>
</evidence>
<keyword evidence="4" id="KW-1185">Reference proteome</keyword>
<name>A0A8H6ZAZ0_9AGAR</name>
<proteinExistence type="predicted"/>
<dbReference type="EMBL" id="JACAZI010000001">
    <property type="protein sequence ID" value="KAF7372365.1"/>
    <property type="molecule type" value="Genomic_DNA"/>
</dbReference>
<dbReference type="GO" id="GO:0007264">
    <property type="term" value="P:small GTPase-mediated signal transduction"/>
    <property type="evidence" value="ECO:0007669"/>
    <property type="project" value="InterPro"/>
</dbReference>
<keyword evidence="2" id="KW-0342">GTP-binding</keyword>
<dbReference type="Gene3D" id="3.40.50.300">
    <property type="entry name" value="P-loop containing nucleotide triphosphate hydrolases"/>
    <property type="match status" value="1"/>
</dbReference>
<keyword evidence="3" id="KW-0131">Cell cycle</keyword>
<gene>
    <name evidence="3" type="ORF">MVEN_00096800</name>
</gene>
<comment type="caution">
    <text evidence="3">The sequence shown here is derived from an EMBL/GenBank/DDBJ whole genome shotgun (WGS) entry which is preliminary data.</text>
</comment>
<dbReference type="GO" id="GO:0005525">
    <property type="term" value="F:GTP binding"/>
    <property type="evidence" value="ECO:0007669"/>
    <property type="project" value="UniProtKB-KW"/>
</dbReference>
<dbReference type="SUPFAM" id="SSF52540">
    <property type="entry name" value="P-loop containing nucleoside triphosphate hydrolases"/>
    <property type="match status" value="1"/>
</dbReference>
<dbReference type="InterPro" id="IPR001806">
    <property type="entry name" value="Small_GTPase"/>
</dbReference>